<dbReference type="EMBL" id="QYYH01000071">
    <property type="protein sequence ID" value="RJY12974.1"/>
    <property type="molecule type" value="Genomic_DNA"/>
</dbReference>
<protein>
    <submittedName>
        <fullName evidence="1">Uncharacterized protein</fullName>
    </submittedName>
</protein>
<evidence type="ECO:0000313" key="2">
    <source>
        <dbReference type="Proteomes" id="UP000273022"/>
    </source>
</evidence>
<dbReference type="RefSeq" id="WP_121853886.1">
    <property type="nucleotide sequence ID" value="NZ_CP037952.1"/>
</dbReference>
<accession>A0A3A6TX69</accession>
<reference evidence="1 2" key="1">
    <citation type="submission" date="2018-09" db="EMBL/GenBank/DDBJ databases">
        <title>Phylogeny of the Shewanellaceae, and recommendation for two new genera, Pseudoshewanella and Parashewanella.</title>
        <authorList>
            <person name="Wang G."/>
        </authorList>
    </citation>
    <scope>NUCLEOTIDE SEQUENCE [LARGE SCALE GENOMIC DNA]</scope>
    <source>
        <strain evidence="1 2">KCTC 22492</strain>
    </source>
</reference>
<organism evidence="1 2">
    <name type="scientific">Parashewanella spongiae</name>
    <dbReference type="NCBI Taxonomy" id="342950"/>
    <lineage>
        <taxon>Bacteria</taxon>
        <taxon>Pseudomonadati</taxon>
        <taxon>Pseudomonadota</taxon>
        <taxon>Gammaproteobacteria</taxon>
        <taxon>Alteromonadales</taxon>
        <taxon>Shewanellaceae</taxon>
        <taxon>Parashewanella</taxon>
    </lineage>
</organism>
<gene>
    <name evidence="1" type="ORF">D5R81_12050</name>
</gene>
<evidence type="ECO:0000313" key="1">
    <source>
        <dbReference type="EMBL" id="RJY12974.1"/>
    </source>
</evidence>
<dbReference type="Proteomes" id="UP000273022">
    <property type="component" value="Unassembled WGS sequence"/>
</dbReference>
<dbReference type="AlphaFoldDB" id="A0A3A6TX69"/>
<name>A0A3A6TX69_9GAMM</name>
<keyword evidence="2" id="KW-1185">Reference proteome</keyword>
<proteinExistence type="predicted"/>
<sequence length="725" mass="83042">MSISLVQNNLESQLLSLVGVDCELSRVSEHQGKRLLLLNTMTILLFDLELPFEKADITEAQRVEFFKRVISEFDEQCSVDSNELTFIEHANIIRKVPLKKLSNYRDLLLEMHEYLIEEVEQNHHTSLAEWQILYTDCQIRLAEITQCLSIVERIHNDGLRRLKELRLGAFGRLSFPFWETSLVTNSSQNAKLFGMFRVTLKGEHICDPLKVIDKIKACDELGDMKSGLLCLPSLASIQKMPKNDDIPMEFWNLGFMFCDHALELIDRIKVKKNASLTDYKQPLDKVIETLNYAAECILVASHLYSGEDEKLTCDRKVLGIFELQNYIESAATYECVDGSTDFLFPTTGMELSSVKDFEKRVFVEKTTVEVASSFIVSFPLNRFREEAMRNRRATKEVAQSKISSSYADSAIRIATNADEGSSQTLQGEMIGLLDSIRNERNEDTISHDLETLLDLAQVIGANDTIFVIQQFQALLALFLKISMRSLDKKDLKKNSIGLPPKMDKEPLSEMARFDIYEQRKTLTDKAYNYLDFASKLIKKLNELYDCEADIVTGIISSNVKGFKSKFDGLLLKRETIRHKLRQCDPDHNTIPVAQLSPCVANEAPEKNSIPEEQWSLSMANEAPERYGTSESEKWLVNYKQLRMLIQECLRSSTDETQAQEKPHATLENPLFQVQFIRSRVQSLVDTHLGGESRLEEIHWLKAILIDEGLWAKLYINLTNHKYQLK</sequence>
<comment type="caution">
    <text evidence="1">The sequence shown here is derived from an EMBL/GenBank/DDBJ whole genome shotgun (WGS) entry which is preliminary data.</text>
</comment>